<reference evidence="1 2" key="1">
    <citation type="journal article" date="2015" name="Nature">
        <title>rRNA introns, odd ribosomes, and small enigmatic genomes across a large radiation of phyla.</title>
        <authorList>
            <person name="Brown C.T."/>
            <person name="Hug L.A."/>
            <person name="Thomas B.C."/>
            <person name="Sharon I."/>
            <person name="Castelle C.J."/>
            <person name="Singh A."/>
            <person name="Wilkins M.J."/>
            <person name="Williams K.H."/>
            <person name="Banfield J.F."/>
        </authorList>
    </citation>
    <scope>NUCLEOTIDE SEQUENCE [LARGE SCALE GENOMIC DNA]</scope>
</reference>
<accession>A0A0G0LI95</accession>
<evidence type="ECO:0000313" key="2">
    <source>
        <dbReference type="Proteomes" id="UP000033862"/>
    </source>
</evidence>
<organism evidence="1 2">
    <name type="scientific">Berkelbacteria bacterium GW2011_GWA1_39_10</name>
    <dbReference type="NCBI Taxonomy" id="1618332"/>
    <lineage>
        <taxon>Bacteria</taxon>
        <taxon>Candidatus Berkelbacteria</taxon>
    </lineage>
</organism>
<evidence type="ECO:0000313" key="1">
    <source>
        <dbReference type="EMBL" id="KKQ90792.1"/>
    </source>
</evidence>
<sequence>MLEVMVDEHPVLIEDSKITLPTAKQMKEIREILLQNRLIRLANFSNWRMVFRRRFRRNSPSWLNKLIAFLENLPQFLPIFNAFVSEIPYFCYQCKTPLNTVGVITTEEIQGQTKKINHEKYFPNLVAYCLECNFVIELYENIWAEDH</sequence>
<name>A0A0G0LI95_9BACT</name>
<dbReference type="AlphaFoldDB" id="A0A0G0LI95"/>
<dbReference type="Proteomes" id="UP000033862">
    <property type="component" value="Unassembled WGS sequence"/>
</dbReference>
<gene>
    <name evidence="1" type="ORF">UT15_C0004G0015</name>
</gene>
<dbReference type="STRING" id="1618332.UT15_C0004G0015"/>
<dbReference type="EMBL" id="LBVS01000004">
    <property type="protein sequence ID" value="KKQ90792.1"/>
    <property type="molecule type" value="Genomic_DNA"/>
</dbReference>
<proteinExistence type="predicted"/>
<protein>
    <submittedName>
        <fullName evidence="1">Uncharacterized protein</fullName>
    </submittedName>
</protein>
<comment type="caution">
    <text evidence="1">The sequence shown here is derived from an EMBL/GenBank/DDBJ whole genome shotgun (WGS) entry which is preliminary data.</text>
</comment>